<name>D3F0E1_CONWI</name>
<dbReference type="SUPFAM" id="SSF53597">
    <property type="entry name" value="Dihydrofolate reductase-like"/>
    <property type="match status" value="1"/>
</dbReference>
<dbReference type="HOGENOM" id="CLU_043966_3_1_11"/>
<dbReference type="RefSeq" id="WP_012935052.1">
    <property type="nucleotide sequence ID" value="NC_013739.1"/>
</dbReference>
<keyword evidence="3" id="KW-1185">Reference proteome</keyword>
<dbReference type="InterPro" id="IPR002734">
    <property type="entry name" value="RibDG_C"/>
</dbReference>
<dbReference type="GO" id="GO:0009231">
    <property type="term" value="P:riboflavin biosynthetic process"/>
    <property type="evidence" value="ECO:0007669"/>
    <property type="project" value="InterPro"/>
</dbReference>
<dbReference type="Pfam" id="PF01872">
    <property type="entry name" value="RibD_C"/>
    <property type="match status" value="1"/>
</dbReference>
<dbReference type="InterPro" id="IPR024072">
    <property type="entry name" value="DHFR-like_dom_sf"/>
</dbReference>
<dbReference type="GO" id="GO:0008703">
    <property type="term" value="F:5-amino-6-(5-phosphoribosylamino)uracil reductase activity"/>
    <property type="evidence" value="ECO:0007669"/>
    <property type="project" value="InterPro"/>
</dbReference>
<dbReference type="Gene3D" id="3.40.430.10">
    <property type="entry name" value="Dihydrofolate Reductase, subunit A"/>
    <property type="match status" value="1"/>
</dbReference>
<reference evidence="2 3" key="1">
    <citation type="journal article" date="2010" name="Stand. Genomic Sci.">
        <title>Complete genome sequence of Conexibacter woesei type strain (ID131577).</title>
        <authorList>
            <person name="Pukall R."/>
            <person name="Lapidus A."/>
            <person name="Glavina Del Rio T."/>
            <person name="Copeland A."/>
            <person name="Tice H."/>
            <person name="Cheng J.-F."/>
            <person name="Lucas S."/>
            <person name="Chen F."/>
            <person name="Nolan M."/>
            <person name="Bruce D."/>
            <person name="Goodwin L."/>
            <person name="Pitluck S."/>
            <person name="Mavromatis K."/>
            <person name="Ivanova N."/>
            <person name="Ovchinnikova G."/>
            <person name="Pati A."/>
            <person name="Chen A."/>
            <person name="Palaniappan K."/>
            <person name="Land M."/>
            <person name="Hauser L."/>
            <person name="Chang Y.-J."/>
            <person name="Jeffries C.D."/>
            <person name="Chain P."/>
            <person name="Meincke L."/>
            <person name="Sims D."/>
            <person name="Brettin T."/>
            <person name="Detter J.C."/>
            <person name="Rohde M."/>
            <person name="Goeker M."/>
            <person name="Bristow J."/>
            <person name="Eisen J.A."/>
            <person name="Markowitz V."/>
            <person name="Kyrpides N.C."/>
            <person name="Klenk H.-P."/>
            <person name="Hugenholtz P."/>
        </authorList>
    </citation>
    <scope>NUCLEOTIDE SEQUENCE [LARGE SCALE GENOMIC DNA]</scope>
    <source>
        <strain evidence="3">DSM 14684 / CIP 108061 / JCM 11494 / NBRC 100937 / ID131577</strain>
    </source>
</reference>
<gene>
    <name evidence="2" type="ordered locus">Cwoe_3583</name>
</gene>
<organism evidence="2 3">
    <name type="scientific">Conexibacter woesei (strain DSM 14684 / CCUG 47730 / CIP 108061 / JCM 11494 / NBRC 100937 / ID131577)</name>
    <dbReference type="NCBI Taxonomy" id="469383"/>
    <lineage>
        <taxon>Bacteria</taxon>
        <taxon>Bacillati</taxon>
        <taxon>Actinomycetota</taxon>
        <taxon>Thermoleophilia</taxon>
        <taxon>Solirubrobacterales</taxon>
        <taxon>Conexibacteraceae</taxon>
        <taxon>Conexibacter</taxon>
    </lineage>
</organism>
<dbReference type="eggNOG" id="COG0262">
    <property type="taxonomic scope" value="Bacteria"/>
</dbReference>
<dbReference type="EMBL" id="CP001854">
    <property type="protein sequence ID" value="ADB52001.1"/>
    <property type="molecule type" value="Genomic_DNA"/>
</dbReference>
<protein>
    <submittedName>
        <fullName evidence="2">Bifunctional deaminase-reductase domain protein</fullName>
    </submittedName>
</protein>
<dbReference type="OrthoDB" id="7949219at2"/>
<sequence length="197" mass="20864">MATVVAEMTMSLDGFVTHPVDGVEHLFGWYEDGDVETRTPGAGGPDAFRTSAASAGYLREMMASLGAIVSGRRLFDVAGGWGGSHPLGVPVVVVSHSVPDGWPRDGAPFTFVDDVATAVEQASAIADDGIVGVGGANVAQQCLDLGLLDEVRVNLVPVMLGEGVRFFEHFARTPIFFETPRVIEGDGVTHLSYRYAR</sequence>
<dbReference type="Proteomes" id="UP000008229">
    <property type="component" value="Chromosome"/>
</dbReference>
<evidence type="ECO:0000313" key="3">
    <source>
        <dbReference type="Proteomes" id="UP000008229"/>
    </source>
</evidence>
<dbReference type="AlphaFoldDB" id="D3F0E1"/>
<dbReference type="STRING" id="469383.Cwoe_3583"/>
<proteinExistence type="predicted"/>
<accession>D3F0E1</accession>
<evidence type="ECO:0000259" key="1">
    <source>
        <dbReference type="Pfam" id="PF01872"/>
    </source>
</evidence>
<feature type="domain" description="Bacterial bifunctional deaminase-reductase C-terminal" evidence="1">
    <location>
        <begin position="3"/>
        <end position="168"/>
    </location>
</feature>
<evidence type="ECO:0000313" key="2">
    <source>
        <dbReference type="EMBL" id="ADB52001.1"/>
    </source>
</evidence>
<reference evidence="3" key="2">
    <citation type="submission" date="2010-01" db="EMBL/GenBank/DDBJ databases">
        <title>The complete genome of Conexibacter woesei DSM 14684.</title>
        <authorList>
            <consortium name="US DOE Joint Genome Institute (JGI-PGF)"/>
            <person name="Lucas S."/>
            <person name="Copeland A."/>
            <person name="Lapidus A."/>
            <person name="Glavina del Rio T."/>
            <person name="Dalin E."/>
            <person name="Tice H."/>
            <person name="Bruce D."/>
            <person name="Goodwin L."/>
            <person name="Pitluck S."/>
            <person name="Kyrpides N."/>
            <person name="Mavromatis K."/>
            <person name="Ivanova N."/>
            <person name="Mikhailova N."/>
            <person name="Chertkov O."/>
            <person name="Brettin T."/>
            <person name="Detter J.C."/>
            <person name="Han C."/>
            <person name="Larimer F."/>
            <person name="Land M."/>
            <person name="Hauser L."/>
            <person name="Markowitz V."/>
            <person name="Cheng J.-F."/>
            <person name="Hugenholtz P."/>
            <person name="Woyke T."/>
            <person name="Wu D."/>
            <person name="Pukall R."/>
            <person name="Steenblock K."/>
            <person name="Schneider S."/>
            <person name="Klenk H.-P."/>
            <person name="Eisen J.A."/>
        </authorList>
    </citation>
    <scope>NUCLEOTIDE SEQUENCE [LARGE SCALE GENOMIC DNA]</scope>
    <source>
        <strain evidence="3">DSM 14684 / CIP 108061 / JCM 11494 / NBRC 100937 / ID131577</strain>
    </source>
</reference>
<dbReference type="KEGG" id="cwo:Cwoe_3583"/>